<accession>A0A4R1ET10</accession>
<reference evidence="1 2" key="1">
    <citation type="submission" date="2019-03" db="EMBL/GenBank/DDBJ databases">
        <title>Genomic Encyclopedia of Type Strains, Phase IV (KMG-IV): sequencing the most valuable type-strain genomes for metagenomic binning, comparative biology and taxonomic classification.</title>
        <authorList>
            <person name="Goeker M."/>
        </authorList>
    </citation>
    <scope>NUCLEOTIDE SEQUENCE [LARGE SCALE GENOMIC DNA]</scope>
    <source>
        <strain evidence="1 2">DSM 24830</strain>
    </source>
</reference>
<dbReference type="RefSeq" id="WP_131906486.1">
    <property type="nucleotide sequence ID" value="NZ_SMFQ01000004.1"/>
</dbReference>
<dbReference type="AlphaFoldDB" id="A0A4R1ET10"/>
<gene>
    <name evidence="1" type="ORF">EV695_2707</name>
</gene>
<name>A0A4R1ET10_9GAMM</name>
<evidence type="ECO:0000313" key="1">
    <source>
        <dbReference type="EMBL" id="TCJ84746.1"/>
    </source>
</evidence>
<organism evidence="1 2">
    <name type="scientific">Cocleimonas flava</name>
    <dbReference type="NCBI Taxonomy" id="634765"/>
    <lineage>
        <taxon>Bacteria</taxon>
        <taxon>Pseudomonadati</taxon>
        <taxon>Pseudomonadota</taxon>
        <taxon>Gammaproteobacteria</taxon>
        <taxon>Thiotrichales</taxon>
        <taxon>Thiotrichaceae</taxon>
        <taxon>Cocleimonas</taxon>
    </lineage>
</organism>
<dbReference type="Proteomes" id="UP000294887">
    <property type="component" value="Unassembled WGS sequence"/>
</dbReference>
<keyword evidence="2" id="KW-1185">Reference proteome</keyword>
<proteinExistence type="predicted"/>
<sequence>MSNSLNHKQQHNLKQTLELKPNSPLWKRVPTKDEYGNYLGDFMIMIPRLKAASSDHQKQTLDKLNAVLHRYQEVVVFADLNLKMNLLWISVRPVKGVILDIVSAIIESVPEAKLISDRPPR</sequence>
<dbReference type="OrthoDB" id="5296715at2"/>
<evidence type="ECO:0000313" key="2">
    <source>
        <dbReference type="Proteomes" id="UP000294887"/>
    </source>
</evidence>
<protein>
    <submittedName>
        <fullName evidence="1">Uncharacterized protein</fullName>
    </submittedName>
</protein>
<dbReference type="EMBL" id="SMFQ01000004">
    <property type="protein sequence ID" value="TCJ84746.1"/>
    <property type="molecule type" value="Genomic_DNA"/>
</dbReference>
<comment type="caution">
    <text evidence="1">The sequence shown here is derived from an EMBL/GenBank/DDBJ whole genome shotgun (WGS) entry which is preliminary data.</text>
</comment>